<dbReference type="Pfam" id="PF00689">
    <property type="entry name" value="Cation_ATPase_C"/>
    <property type="match status" value="1"/>
</dbReference>
<evidence type="ECO:0000256" key="1">
    <source>
        <dbReference type="ARBA" id="ARBA00004651"/>
    </source>
</evidence>
<dbReference type="PRINTS" id="PR00121">
    <property type="entry name" value="NAKATPASE"/>
</dbReference>
<evidence type="ECO:0000256" key="19">
    <source>
        <dbReference type="SAM" id="MobiDB-lite"/>
    </source>
</evidence>
<dbReference type="InterPro" id="IPR023214">
    <property type="entry name" value="HAD_sf"/>
</dbReference>
<dbReference type="GO" id="GO:0006883">
    <property type="term" value="P:intracellular sodium ion homeostasis"/>
    <property type="evidence" value="ECO:0007669"/>
    <property type="project" value="TreeGrafter"/>
</dbReference>
<feature type="transmembrane region" description="Helical" evidence="18">
    <location>
        <begin position="135"/>
        <end position="154"/>
    </location>
</feature>
<dbReference type="PANTHER" id="PTHR43294:SF21">
    <property type="entry name" value="CATION TRANSPORTING ATPASE"/>
    <property type="match status" value="1"/>
</dbReference>
<dbReference type="AlphaFoldDB" id="A0A9Q0ML35"/>
<dbReference type="GO" id="GO:0005524">
    <property type="term" value="F:ATP binding"/>
    <property type="evidence" value="ECO:0007669"/>
    <property type="project" value="UniProtKB-KW"/>
</dbReference>
<evidence type="ECO:0000256" key="12">
    <source>
        <dbReference type="ARBA" id="ARBA00022967"/>
    </source>
</evidence>
<keyword evidence="8 18" id="KW-0812">Transmembrane</keyword>
<keyword evidence="22" id="KW-1185">Reference proteome</keyword>
<comment type="function">
    <text evidence="16">This is the catalytic component of the active enzyme, which catalyzes the hydrolysis of ATP coupled with the exchange of sodium and potassium ions across the plasma membrane. This action creates the electrochemical gradient of sodium and potassium ions, providing the energy for active transport of various nutrients.</text>
</comment>
<dbReference type="PROSITE" id="PS00154">
    <property type="entry name" value="ATPASE_E1_E2"/>
    <property type="match status" value="1"/>
</dbReference>
<evidence type="ECO:0000256" key="15">
    <source>
        <dbReference type="ARBA" id="ARBA00023136"/>
    </source>
</evidence>
<dbReference type="SUPFAM" id="SSF81653">
    <property type="entry name" value="Calcium ATPase, transduction domain A"/>
    <property type="match status" value="1"/>
</dbReference>
<dbReference type="GO" id="GO:0046872">
    <property type="term" value="F:metal ion binding"/>
    <property type="evidence" value="ECO:0007669"/>
    <property type="project" value="UniProtKB-KW"/>
</dbReference>
<feature type="transmembrane region" description="Helical" evidence="18">
    <location>
        <begin position="922"/>
        <end position="940"/>
    </location>
</feature>
<dbReference type="GO" id="GO:0016887">
    <property type="term" value="F:ATP hydrolysis activity"/>
    <property type="evidence" value="ECO:0007669"/>
    <property type="project" value="InterPro"/>
</dbReference>
<evidence type="ECO:0000256" key="5">
    <source>
        <dbReference type="ARBA" id="ARBA00022538"/>
    </source>
</evidence>
<evidence type="ECO:0000256" key="2">
    <source>
        <dbReference type="ARBA" id="ARBA00006934"/>
    </source>
</evidence>
<evidence type="ECO:0000256" key="8">
    <source>
        <dbReference type="ARBA" id="ARBA00022692"/>
    </source>
</evidence>
<keyword evidence="4" id="KW-1003">Cell membrane</keyword>
<sequence>MKTKRQINGVDLNGNLQVLSKNDDRSNGSSRTKKPDIENLKKELVMDEHRITIQELCDRLQTNSEDGLDPDLAKQILKRDGPNSITPPETTPEWVRFVKNMFGWFNMLLWIGAILCYTCYAIERMTLEYVNPDNLYLGTALALVVTISGLFSYYQESKSENIMSSFKNLIPKTCTVVRGGQKMTLPVEDLVVGDLVEIKGGDQVPADIRIISSHGLKVDNSSLTGESEPQNRIPTCTSDNPLETKNLAFFSTNCVEGAGQGIVIRVGDNTSMGRIAILASGLETNPTPLSQDIHHFISTITYVSIFIGVLFGVCAYFLVGFGWLSSIILVISLIVAQVPEGLLPTMTVVLTLTAQRMANKNCLVKNLEAVETLGSTSTICTDKTGTLTQNKMTVSHLWCNQTILEADNIISHDDNQSVDINSPAWKALIRVACLCSKAEFTSNQTDIPIKKRDAIGDASEIAILKYMEMLTGSVSASRKQMPKVFEIPFNSVNKYSLTINESINDDGHWLSIKGAPEKILERCSTIMINGKVLPLNDELKAQYQDAYEEMGGLGERVIGLGEMFLPIDKFPYDYPFNSDEENFPTKELCFLGMISMIDPPRPSVPNAVEKCRNAGIKVIMVTGDHPITAKAIARAVGIISETNETPEEVANRLNISVSEVDSNMAKAIVVHGNDLKEYSKYELDNVLQNFPEIVFARTSPQQKLIIVEGCQRLGSIVAVTGDGVNDSPALKKADIGIAMGITGSDVSKQAADMILLDDNFSSIETGIEEGRVIFDNLKKSICYTLSSKIPEMAPFVFYFFANIPLPLNAISILCIDFGTDMIPAISLAYEQAESDIMKRKPRNPKTERLVTDKLISLSYGQLGIIEALAGFFTYFVVMGQMGFFPQRLPEFVRNGIRKLFQTLSIRMSYSQRKTLEYTCNTAFFAAIVFTKWAALVVCKTRKLSLFQQGMKNHVLTASMALELLLVMFLAYVPGVNSGLNMYPLKPLWWFCSIPFMVIMVIHCELLKIAIRHNKGGWAEKEFYY</sequence>
<dbReference type="FunFam" id="3.40.1110.10:FF:000001">
    <property type="entry name" value="Sodium/potassium-transporting ATPase subunit alpha"/>
    <property type="match status" value="1"/>
</dbReference>
<evidence type="ECO:0000256" key="3">
    <source>
        <dbReference type="ARBA" id="ARBA00022448"/>
    </source>
</evidence>
<dbReference type="Gene3D" id="1.20.1110.10">
    <property type="entry name" value="Calcium-transporting ATPase, transmembrane domain"/>
    <property type="match status" value="1"/>
</dbReference>
<dbReference type="SUPFAM" id="SSF56784">
    <property type="entry name" value="HAD-like"/>
    <property type="match status" value="1"/>
</dbReference>
<evidence type="ECO:0000256" key="4">
    <source>
        <dbReference type="ARBA" id="ARBA00022475"/>
    </source>
</evidence>
<evidence type="ECO:0000256" key="6">
    <source>
        <dbReference type="ARBA" id="ARBA00022553"/>
    </source>
</evidence>
<keyword evidence="7" id="KW-0740">Sodium/potassium transport</keyword>
<feature type="region of interest" description="Disordered" evidence="19">
    <location>
        <begin position="16"/>
        <end position="37"/>
    </location>
</feature>
<dbReference type="InterPro" id="IPR023298">
    <property type="entry name" value="ATPase_P-typ_TM_dom_sf"/>
</dbReference>
<feature type="transmembrane region" description="Helical" evidence="18">
    <location>
        <begin position="952"/>
        <end position="972"/>
    </location>
</feature>
<keyword evidence="5 18" id="KW-0633">Potassium transport</keyword>
<accession>A0A9Q0ML35</accession>
<feature type="transmembrane region" description="Helical" evidence="18">
    <location>
        <begin position="104"/>
        <end position="123"/>
    </location>
</feature>
<dbReference type="Gene3D" id="2.70.150.10">
    <property type="entry name" value="Calcium-transporting ATPase, cytoplasmic transduction domain A"/>
    <property type="match status" value="1"/>
</dbReference>
<feature type="transmembrane region" description="Helical" evidence="18">
    <location>
        <begin position="300"/>
        <end position="321"/>
    </location>
</feature>
<evidence type="ECO:0000256" key="13">
    <source>
        <dbReference type="ARBA" id="ARBA00022989"/>
    </source>
</evidence>
<keyword evidence="13 18" id="KW-1133">Transmembrane helix</keyword>
<dbReference type="Gene3D" id="3.40.50.1000">
    <property type="entry name" value="HAD superfamily/HAD-like"/>
    <property type="match status" value="1"/>
</dbReference>
<proteinExistence type="inferred from homology"/>
<dbReference type="PRINTS" id="PR00119">
    <property type="entry name" value="CATATPASE"/>
</dbReference>
<keyword evidence="9 18" id="KW-0547">Nucleotide-binding</keyword>
<evidence type="ECO:0000256" key="18">
    <source>
        <dbReference type="RuleBase" id="RU362084"/>
    </source>
</evidence>
<keyword evidence="7" id="KW-0739">Sodium transport</keyword>
<dbReference type="SFLD" id="SFLDF00027">
    <property type="entry name" value="p-type_atpase"/>
    <property type="match status" value="1"/>
</dbReference>
<dbReference type="InterPro" id="IPR018303">
    <property type="entry name" value="ATPase_P-typ_P_site"/>
</dbReference>
<dbReference type="NCBIfam" id="TIGR01494">
    <property type="entry name" value="ATPase_P-type"/>
    <property type="match status" value="2"/>
</dbReference>
<dbReference type="GO" id="GO:0030007">
    <property type="term" value="P:intracellular potassium ion homeostasis"/>
    <property type="evidence" value="ECO:0007669"/>
    <property type="project" value="TreeGrafter"/>
</dbReference>
<dbReference type="FunFam" id="2.70.150.10:FF:000003">
    <property type="entry name" value="Sodium/potassium-transporting ATPase subunit alpha"/>
    <property type="match status" value="1"/>
</dbReference>
<dbReference type="InterPro" id="IPR059000">
    <property type="entry name" value="ATPase_P-type_domA"/>
</dbReference>
<organism evidence="21 22">
    <name type="scientific">Blomia tropicalis</name>
    <name type="common">Mite</name>
    <dbReference type="NCBI Taxonomy" id="40697"/>
    <lineage>
        <taxon>Eukaryota</taxon>
        <taxon>Metazoa</taxon>
        <taxon>Ecdysozoa</taxon>
        <taxon>Arthropoda</taxon>
        <taxon>Chelicerata</taxon>
        <taxon>Arachnida</taxon>
        <taxon>Acari</taxon>
        <taxon>Acariformes</taxon>
        <taxon>Sarcoptiformes</taxon>
        <taxon>Astigmata</taxon>
        <taxon>Glycyphagoidea</taxon>
        <taxon>Echimyopodidae</taxon>
        <taxon>Blomia</taxon>
    </lineage>
</organism>
<evidence type="ECO:0000256" key="14">
    <source>
        <dbReference type="ARBA" id="ARBA00023065"/>
    </source>
</evidence>
<evidence type="ECO:0000256" key="7">
    <source>
        <dbReference type="ARBA" id="ARBA00022607"/>
    </source>
</evidence>
<comment type="caution">
    <text evidence="21">The sequence shown here is derived from an EMBL/GenBank/DDBJ whole genome shotgun (WGS) entry which is preliminary data.</text>
</comment>
<dbReference type="SMART" id="SM00831">
    <property type="entry name" value="Cation_ATPase_N"/>
    <property type="match status" value="1"/>
</dbReference>
<keyword evidence="12" id="KW-1278">Translocase</keyword>
<evidence type="ECO:0000256" key="9">
    <source>
        <dbReference type="ARBA" id="ARBA00022741"/>
    </source>
</evidence>
<keyword evidence="10 18" id="KW-0067">ATP-binding</keyword>
<dbReference type="GO" id="GO:0005886">
    <property type="term" value="C:plasma membrane"/>
    <property type="evidence" value="ECO:0007669"/>
    <property type="project" value="UniProtKB-SubCell"/>
</dbReference>
<dbReference type="FunFam" id="1.20.1110.10:FF:000095">
    <property type="entry name" value="Sodium/potassium-transporting ATPase subunit alpha-1"/>
    <property type="match status" value="1"/>
</dbReference>
<evidence type="ECO:0000313" key="22">
    <source>
        <dbReference type="Proteomes" id="UP001142055"/>
    </source>
</evidence>
<keyword evidence="3 18" id="KW-0813">Transport</keyword>
<dbReference type="EMBL" id="JAPWDV010000001">
    <property type="protein sequence ID" value="KAJ6225860.1"/>
    <property type="molecule type" value="Genomic_DNA"/>
</dbReference>
<comment type="caution">
    <text evidence="18">Lacks conserved residue(s) required for the propagation of feature annotation.</text>
</comment>
<feature type="transmembrane region" description="Helical" evidence="18">
    <location>
        <begin position="987"/>
        <end position="1010"/>
    </location>
</feature>
<dbReference type="InterPro" id="IPR001757">
    <property type="entry name" value="P_typ_ATPase"/>
</dbReference>
<dbReference type="GO" id="GO:0036376">
    <property type="term" value="P:sodium ion export across plasma membrane"/>
    <property type="evidence" value="ECO:0007669"/>
    <property type="project" value="TreeGrafter"/>
</dbReference>
<evidence type="ECO:0000256" key="16">
    <source>
        <dbReference type="ARBA" id="ARBA00037422"/>
    </source>
</evidence>
<keyword evidence="11 18" id="KW-0630">Potassium</keyword>
<comment type="subunit">
    <text evidence="17">The sodium/potassium-transporting ATPase is composed of a catalytic alpha subunit, an auxiliary non-catalytic beta subunit and an additional regulatory subunit.</text>
</comment>
<keyword evidence="7" id="KW-0915">Sodium</keyword>
<evidence type="ECO:0000256" key="11">
    <source>
        <dbReference type="ARBA" id="ARBA00022958"/>
    </source>
</evidence>
<dbReference type="Pfam" id="PF00690">
    <property type="entry name" value="Cation_ATPase_N"/>
    <property type="match status" value="1"/>
</dbReference>
<dbReference type="GO" id="GO:1990573">
    <property type="term" value="P:potassium ion import across plasma membrane"/>
    <property type="evidence" value="ECO:0007669"/>
    <property type="project" value="TreeGrafter"/>
</dbReference>
<keyword evidence="6" id="KW-0597">Phosphoprotein</keyword>
<dbReference type="InterPro" id="IPR004014">
    <property type="entry name" value="ATPase_P-typ_cation-transptr_N"/>
</dbReference>
<dbReference type="GO" id="GO:1902600">
    <property type="term" value="P:proton transmembrane transport"/>
    <property type="evidence" value="ECO:0007669"/>
    <property type="project" value="TreeGrafter"/>
</dbReference>
<dbReference type="InterPro" id="IPR023299">
    <property type="entry name" value="ATPase_P-typ_cyto_dom_N"/>
</dbReference>
<keyword evidence="15 18" id="KW-0472">Membrane</keyword>
<dbReference type="Gene3D" id="3.40.1110.10">
    <property type="entry name" value="Calcium-transporting ATPase, cytoplasmic domain N"/>
    <property type="match status" value="1"/>
</dbReference>
<evidence type="ECO:0000313" key="21">
    <source>
        <dbReference type="EMBL" id="KAJ6225860.1"/>
    </source>
</evidence>
<dbReference type="InterPro" id="IPR044492">
    <property type="entry name" value="P_typ_ATPase_HD_dom"/>
</dbReference>
<dbReference type="PANTHER" id="PTHR43294">
    <property type="entry name" value="SODIUM/POTASSIUM-TRANSPORTING ATPASE SUBUNIT ALPHA"/>
    <property type="match status" value="1"/>
</dbReference>
<evidence type="ECO:0000259" key="20">
    <source>
        <dbReference type="SMART" id="SM00831"/>
    </source>
</evidence>
<keyword evidence="14 18" id="KW-0406">Ion transport</keyword>
<name>A0A9Q0ML35_BLOTA</name>
<dbReference type="InterPro" id="IPR008250">
    <property type="entry name" value="ATPase_P-typ_transduc_dom_A_sf"/>
</dbReference>
<dbReference type="Pfam" id="PF00122">
    <property type="entry name" value="E1-E2_ATPase"/>
    <property type="match status" value="1"/>
</dbReference>
<dbReference type="InterPro" id="IPR036412">
    <property type="entry name" value="HAD-like_sf"/>
</dbReference>
<dbReference type="InterPro" id="IPR006068">
    <property type="entry name" value="ATPase_P-typ_cation-transptr_C"/>
</dbReference>
<keyword evidence="18" id="KW-0479">Metal-binding</keyword>
<dbReference type="SFLD" id="SFLDG00002">
    <property type="entry name" value="C1.7:_P-type_atpase_like"/>
    <property type="match status" value="1"/>
</dbReference>
<dbReference type="SUPFAM" id="SSF81665">
    <property type="entry name" value="Calcium ATPase, transmembrane domain M"/>
    <property type="match status" value="1"/>
</dbReference>
<comment type="similarity">
    <text evidence="2 18">Belongs to the cation transport ATPase (P-type) (TC 3.A.3) family. Type IIC subfamily.</text>
</comment>
<protein>
    <recommendedName>
        <fullName evidence="18">Sodium/potassium-transporting ATPase subunit alpha</fullName>
    </recommendedName>
</protein>
<reference evidence="21" key="1">
    <citation type="submission" date="2022-12" db="EMBL/GenBank/DDBJ databases">
        <title>Genome assemblies of Blomia tropicalis.</title>
        <authorList>
            <person name="Cui Y."/>
        </authorList>
    </citation>
    <scope>NUCLEOTIDE SEQUENCE</scope>
    <source>
        <tissue evidence="21">Adult mites</tissue>
    </source>
</reference>
<evidence type="ECO:0000256" key="17">
    <source>
        <dbReference type="ARBA" id="ARBA00038795"/>
    </source>
</evidence>
<feature type="transmembrane region" description="Helical" evidence="18">
    <location>
        <begin position="854"/>
        <end position="877"/>
    </location>
</feature>
<dbReference type="Proteomes" id="UP001142055">
    <property type="component" value="Chromosome 1"/>
</dbReference>
<dbReference type="Pfam" id="PF13246">
    <property type="entry name" value="Cation_ATPase"/>
    <property type="match status" value="1"/>
</dbReference>
<dbReference type="InterPro" id="IPR005775">
    <property type="entry name" value="P-type_ATPase_IIC"/>
</dbReference>
<dbReference type="NCBIfam" id="TIGR01106">
    <property type="entry name" value="ATPase-IIC_X-K"/>
    <property type="match status" value="1"/>
</dbReference>
<evidence type="ECO:0000256" key="10">
    <source>
        <dbReference type="ARBA" id="ARBA00022840"/>
    </source>
</evidence>
<dbReference type="InterPro" id="IPR050510">
    <property type="entry name" value="Cation_transp_ATPase_P-type"/>
</dbReference>
<dbReference type="SUPFAM" id="SSF81660">
    <property type="entry name" value="Metal cation-transporting ATPase, ATP-binding domain N"/>
    <property type="match status" value="1"/>
</dbReference>
<dbReference type="GO" id="GO:0005391">
    <property type="term" value="F:P-type sodium:potassium-exchanging transporter activity"/>
    <property type="evidence" value="ECO:0007669"/>
    <property type="project" value="TreeGrafter"/>
</dbReference>
<comment type="subcellular location">
    <subcellularLocation>
        <location evidence="1 18">Cell membrane</location>
        <topology evidence="1 18">Multi-pass membrane protein</topology>
    </subcellularLocation>
</comment>
<feature type="domain" description="Cation-transporting P-type ATPase N-terminal" evidence="20">
    <location>
        <begin position="47"/>
        <end position="121"/>
    </location>
</feature>
<dbReference type="FunFam" id="3.40.50.1000:FF:000004">
    <property type="entry name" value="Sodium/potassium-transporting ATPase subunit alpha"/>
    <property type="match status" value="1"/>
</dbReference>
<dbReference type="SFLD" id="SFLDS00003">
    <property type="entry name" value="Haloacid_Dehalogenase"/>
    <property type="match status" value="1"/>
</dbReference>
<gene>
    <name evidence="21" type="ORF">RDWZM_004405</name>
</gene>